<keyword evidence="1" id="KW-0472">Membrane</keyword>
<dbReference type="AlphaFoldDB" id="A0A1X2I0B9"/>
<feature type="transmembrane region" description="Helical" evidence="1">
    <location>
        <begin position="7"/>
        <end position="23"/>
    </location>
</feature>
<gene>
    <name evidence="2" type="ORF">BCR42DRAFT_426851</name>
</gene>
<evidence type="ECO:0000256" key="1">
    <source>
        <dbReference type="SAM" id="Phobius"/>
    </source>
</evidence>
<proteinExistence type="predicted"/>
<sequence>MFISHTLMIIIIYHICPTLYMIFHNMSPTFLDVFLLLYIIEQPILMDQIPTPYYVLLRKIKNKK</sequence>
<dbReference type="EMBL" id="MCGE01000038">
    <property type="protein sequence ID" value="ORZ06625.1"/>
    <property type="molecule type" value="Genomic_DNA"/>
</dbReference>
<feature type="transmembrane region" description="Helical" evidence="1">
    <location>
        <begin position="35"/>
        <end position="56"/>
    </location>
</feature>
<reference evidence="2 3" key="1">
    <citation type="submission" date="2016-07" db="EMBL/GenBank/DDBJ databases">
        <title>Pervasive Adenine N6-methylation of Active Genes in Fungi.</title>
        <authorList>
            <consortium name="DOE Joint Genome Institute"/>
            <person name="Mondo S.J."/>
            <person name="Dannebaum R.O."/>
            <person name="Kuo R.C."/>
            <person name="Labutti K."/>
            <person name="Haridas S."/>
            <person name="Kuo A."/>
            <person name="Salamov A."/>
            <person name="Ahrendt S.R."/>
            <person name="Lipzen A."/>
            <person name="Sullivan W."/>
            <person name="Andreopoulos W.B."/>
            <person name="Clum A."/>
            <person name="Lindquist E."/>
            <person name="Daum C."/>
            <person name="Ramamoorthy G.K."/>
            <person name="Gryganskyi A."/>
            <person name="Culley D."/>
            <person name="Magnuson J.K."/>
            <person name="James T.Y."/>
            <person name="O'Malley M.A."/>
            <person name="Stajich J.E."/>
            <person name="Spatafora J.W."/>
            <person name="Visel A."/>
            <person name="Grigoriev I.V."/>
        </authorList>
    </citation>
    <scope>NUCLEOTIDE SEQUENCE [LARGE SCALE GENOMIC DNA]</scope>
    <source>
        <strain evidence="2 3">NRRL 1336</strain>
    </source>
</reference>
<dbReference type="Proteomes" id="UP000193560">
    <property type="component" value="Unassembled WGS sequence"/>
</dbReference>
<keyword evidence="1" id="KW-0812">Transmembrane</keyword>
<comment type="caution">
    <text evidence="2">The sequence shown here is derived from an EMBL/GenBank/DDBJ whole genome shotgun (WGS) entry which is preliminary data.</text>
</comment>
<keyword evidence="1" id="KW-1133">Transmembrane helix</keyword>
<name>A0A1X2I0B9_9FUNG</name>
<organism evidence="2 3">
    <name type="scientific">Absidia repens</name>
    <dbReference type="NCBI Taxonomy" id="90262"/>
    <lineage>
        <taxon>Eukaryota</taxon>
        <taxon>Fungi</taxon>
        <taxon>Fungi incertae sedis</taxon>
        <taxon>Mucoromycota</taxon>
        <taxon>Mucoromycotina</taxon>
        <taxon>Mucoromycetes</taxon>
        <taxon>Mucorales</taxon>
        <taxon>Cunninghamellaceae</taxon>
        <taxon>Absidia</taxon>
    </lineage>
</organism>
<evidence type="ECO:0000313" key="2">
    <source>
        <dbReference type="EMBL" id="ORZ06625.1"/>
    </source>
</evidence>
<keyword evidence="3" id="KW-1185">Reference proteome</keyword>
<accession>A0A1X2I0B9</accession>
<evidence type="ECO:0000313" key="3">
    <source>
        <dbReference type="Proteomes" id="UP000193560"/>
    </source>
</evidence>
<protein>
    <submittedName>
        <fullName evidence="2">Uncharacterized protein</fullName>
    </submittedName>
</protein>